<dbReference type="Proteomes" id="UP000826195">
    <property type="component" value="Unassembled WGS sequence"/>
</dbReference>
<proteinExistence type="predicted"/>
<keyword evidence="1" id="KW-0732">Signal</keyword>
<protein>
    <submittedName>
        <fullName evidence="2">Uncharacterized protein</fullName>
    </submittedName>
</protein>
<evidence type="ECO:0000313" key="2">
    <source>
        <dbReference type="EMBL" id="KAH0546443.1"/>
    </source>
</evidence>
<sequence length="126" mass="13028">MFKFVTLFALVACAFAAPAPAPGYAAGHIVAASVHPQTYVAAPAVQATYVAAPAVHASYVAAPAVAYQSAPLTTYAHAAPVVTAYHTPAASSHQQTTQIHKSEAIVTQPIAHLTAYHAAPAYAYYH</sequence>
<comment type="caution">
    <text evidence="2">The sequence shown here is derived from an EMBL/GenBank/DDBJ whole genome shotgun (WGS) entry which is preliminary data.</text>
</comment>
<feature type="chain" id="PRO_5043764888" evidence="1">
    <location>
        <begin position="17"/>
        <end position="126"/>
    </location>
</feature>
<evidence type="ECO:0000313" key="3">
    <source>
        <dbReference type="Proteomes" id="UP000826195"/>
    </source>
</evidence>
<organism evidence="2 3">
    <name type="scientific">Cotesia glomerata</name>
    <name type="common">Lepidopteran parasitic wasp</name>
    <name type="synonym">Apanteles glomeratus</name>
    <dbReference type="NCBI Taxonomy" id="32391"/>
    <lineage>
        <taxon>Eukaryota</taxon>
        <taxon>Metazoa</taxon>
        <taxon>Ecdysozoa</taxon>
        <taxon>Arthropoda</taxon>
        <taxon>Hexapoda</taxon>
        <taxon>Insecta</taxon>
        <taxon>Pterygota</taxon>
        <taxon>Neoptera</taxon>
        <taxon>Endopterygota</taxon>
        <taxon>Hymenoptera</taxon>
        <taxon>Apocrita</taxon>
        <taxon>Ichneumonoidea</taxon>
        <taxon>Braconidae</taxon>
        <taxon>Microgastrinae</taxon>
        <taxon>Cotesia</taxon>
    </lineage>
</organism>
<accession>A0AAV7I708</accession>
<feature type="signal peptide" evidence="1">
    <location>
        <begin position="1"/>
        <end position="16"/>
    </location>
</feature>
<dbReference type="EMBL" id="JAHXZJ010002237">
    <property type="protein sequence ID" value="KAH0546443.1"/>
    <property type="molecule type" value="Genomic_DNA"/>
</dbReference>
<name>A0AAV7I708_COTGL</name>
<reference evidence="2 3" key="1">
    <citation type="journal article" date="2021" name="J. Hered.">
        <title>A chromosome-level genome assembly of the parasitoid wasp, Cotesia glomerata (Hymenoptera: Braconidae).</title>
        <authorList>
            <person name="Pinto B.J."/>
            <person name="Weis J.J."/>
            <person name="Gamble T."/>
            <person name="Ode P.J."/>
            <person name="Paul R."/>
            <person name="Zaspel J.M."/>
        </authorList>
    </citation>
    <scope>NUCLEOTIDE SEQUENCE [LARGE SCALE GENOMIC DNA]</scope>
    <source>
        <strain evidence="2">CgM1</strain>
    </source>
</reference>
<evidence type="ECO:0000256" key="1">
    <source>
        <dbReference type="SAM" id="SignalP"/>
    </source>
</evidence>
<dbReference type="AlphaFoldDB" id="A0AAV7I708"/>
<keyword evidence="3" id="KW-1185">Reference proteome</keyword>
<gene>
    <name evidence="2" type="ORF">KQX54_009716</name>
</gene>